<feature type="transmembrane region" description="Helical" evidence="2">
    <location>
        <begin position="59"/>
        <end position="78"/>
    </location>
</feature>
<dbReference type="AlphaFoldDB" id="A0A9P9CZU4"/>
<evidence type="ECO:0000256" key="3">
    <source>
        <dbReference type="SAM" id="SignalP"/>
    </source>
</evidence>
<feature type="transmembrane region" description="Helical" evidence="2">
    <location>
        <begin position="166"/>
        <end position="186"/>
    </location>
</feature>
<proteinExistence type="predicted"/>
<keyword evidence="5" id="KW-1185">Reference proteome</keyword>
<reference evidence="4" key="1">
    <citation type="journal article" date="2021" name="Nat. Commun.">
        <title>Genetic determinants of endophytism in the Arabidopsis root mycobiome.</title>
        <authorList>
            <person name="Mesny F."/>
            <person name="Miyauchi S."/>
            <person name="Thiergart T."/>
            <person name="Pickel B."/>
            <person name="Atanasova L."/>
            <person name="Karlsson M."/>
            <person name="Huettel B."/>
            <person name="Barry K.W."/>
            <person name="Haridas S."/>
            <person name="Chen C."/>
            <person name="Bauer D."/>
            <person name="Andreopoulos W."/>
            <person name="Pangilinan J."/>
            <person name="LaButti K."/>
            <person name="Riley R."/>
            <person name="Lipzen A."/>
            <person name="Clum A."/>
            <person name="Drula E."/>
            <person name="Henrissat B."/>
            <person name="Kohler A."/>
            <person name="Grigoriev I.V."/>
            <person name="Martin F.M."/>
            <person name="Hacquard S."/>
        </authorList>
    </citation>
    <scope>NUCLEOTIDE SEQUENCE</scope>
    <source>
        <strain evidence="4">MPI-CAGE-CH-0243</strain>
    </source>
</reference>
<evidence type="ECO:0000256" key="2">
    <source>
        <dbReference type="SAM" id="Phobius"/>
    </source>
</evidence>
<feature type="chain" id="PRO_5040235053" description="G-protein coupled receptors family 2 profile 2 domain-containing protein" evidence="3">
    <location>
        <begin position="21"/>
        <end position="440"/>
    </location>
</feature>
<dbReference type="PANTHER" id="PTHR38848:SF3">
    <property type="entry name" value="G-PROTEIN COUPLED RECEPTORS FAMILY 3 PROFILE DOMAIN-CONTAINING PROTEIN"/>
    <property type="match status" value="1"/>
</dbReference>
<feature type="region of interest" description="Disordered" evidence="1">
    <location>
        <begin position="254"/>
        <end position="275"/>
    </location>
</feature>
<sequence length="440" mass="48901">MSSITTLSTCIGGLILIVDAVPAPSLNRIHRRLDDLDAHAQRRDREESQIVGQKPIQRTILNCAVICSIFLLGVALGLRVRRMEFRRFRFIHFLVVLQTCLAACFALSVGIIGPGFGIRTSDQCYSAILICVVFYMLAKLAMYQFLVERAHVIRSAFLTRFHDRIWMTFTGLILLGPGVLTVAALITPTHNFDPKAGTCYIGFNRYVSFLVHTLDISINFSLTVVFVWLLWPVIRVRIHTAGIGVSGSTPTNNTASIDSATARKGPNPNTNLDTSEQARHENLAAVLIRLGARTGILARRRKASRSKRSSFISIRTMLWRNFAASTAILMSTTTNGILFFVWNEAQPAWMCLSICVIDISFCVLVVHWLTFGGSTSDSTSPHVSNVLHTNRGNGHPLHPPYSDCSPDAPLPELKTYEEMTTERTNPPIRPEQSYQLDSAL</sequence>
<feature type="transmembrane region" description="Helical" evidence="2">
    <location>
        <begin position="318"/>
        <end position="341"/>
    </location>
</feature>
<keyword evidence="2" id="KW-1133">Transmembrane helix</keyword>
<evidence type="ECO:0000313" key="4">
    <source>
        <dbReference type="EMBL" id="KAH7110091.1"/>
    </source>
</evidence>
<feature type="transmembrane region" description="Helical" evidence="2">
    <location>
        <begin position="125"/>
        <end position="146"/>
    </location>
</feature>
<keyword evidence="2" id="KW-0812">Transmembrane</keyword>
<protein>
    <recommendedName>
        <fullName evidence="6">G-protein coupled receptors family 2 profile 2 domain-containing protein</fullName>
    </recommendedName>
</protein>
<dbReference type="EMBL" id="JAGMWT010000029">
    <property type="protein sequence ID" value="KAH7110091.1"/>
    <property type="molecule type" value="Genomic_DNA"/>
</dbReference>
<organism evidence="4 5">
    <name type="scientific">Dendryphion nanum</name>
    <dbReference type="NCBI Taxonomy" id="256645"/>
    <lineage>
        <taxon>Eukaryota</taxon>
        <taxon>Fungi</taxon>
        <taxon>Dikarya</taxon>
        <taxon>Ascomycota</taxon>
        <taxon>Pezizomycotina</taxon>
        <taxon>Dothideomycetes</taxon>
        <taxon>Pleosporomycetidae</taxon>
        <taxon>Pleosporales</taxon>
        <taxon>Torulaceae</taxon>
        <taxon>Dendryphion</taxon>
    </lineage>
</organism>
<dbReference type="Proteomes" id="UP000700596">
    <property type="component" value="Unassembled WGS sequence"/>
</dbReference>
<keyword evidence="2" id="KW-0472">Membrane</keyword>
<feature type="region of interest" description="Disordered" evidence="1">
    <location>
        <begin position="418"/>
        <end position="440"/>
    </location>
</feature>
<evidence type="ECO:0000256" key="1">
    <source>
        <dbReference type="SAM" id="MobiDB-lite"/>
    </source>
</evidence>
<feature type="signal peptide" evidence="3">
    <location>
        <begin position="1"/>
        <end position="20"/>
    </location>
</feature>
<evidence type="ECO:0000313" key="5">
    <source>
        <dbReference type="Proteomes" id="UP000700596"/>
    </source>
</evidence>
<evidence type="ECO:0008006" key="6">
    <source>
        <dbReference type="Google" id="ProtNLM"/>
    </source>
</evidence>
<comment type="caution">
    <text evidence="4">The sequence shown here is derived from an EMBL/GenBank/DDBJ whole genome shotgun (WGS) entry which is preliminary data.</text>
</comment>
<name>A0A9P9CZU4_9PLEO</name>
<dbReference type="OrthoDB" id="3210850at2759"/>
<feature type="transmembrane region" description="Helical" evidence="2">
    <location>
        <begin position="206"/>
        <end position="231"/>
    </location>
</feature>
<feature type="transmembrane region" description="Helical" evidence="2">
    <location>
        <begin position="347"/>
        <end position="369"/>
    </location>
</feature>
<accession>A0A9P9CZU4</accession>
<feature type="transmembrane region" description="Helical" evidence="2">
    <location>
        <begin position="90"/>
        <end position="113"/>
    </location>
</feature>
<gene>
    <name evidence="4" type="ORF">B0J11DRAFT_207961</name>
</gene>
<keyword evidence="3" id="KW-0732">Signal</keyword>
<dbReference type="PANTHER" id="PTHR38848">
    <property type="entry name" value="G-PROTEIN COUPLED RECEPTORS FAMILY 3 PROFILE DOMAIN-CONTAINING PROTEIN"/>
    <property type="match status" value="1"/>
</dbReference>